<dbReference type="EMBL" id="JAFHDT010000004">
    <property type="protein sequence ID" value="KAI7811058.1"/>
    <property type="molecule type" value="Genomic_DNA"/>
</dbReference>
<protein>
    <submittedName>
        <fullName evidence="2">Uncharacterized protein</fullName>
    </submittedName>
</protein>
<feature type="compositionally biased region" description="Low complexity" evidence="1">
    <location>
        <begin position="275"/>
        <end position="284"/>
    </location>
</feature>
<feature type="compositionally biased region" description="Low complexity" evidence="1">
    <location>
        <begin position="236"/>
        <end position="252"/>
    </location>
</feature>
<proteinExistence type="predicted"/>
<feature type="compositionally biased region" description="Polar residues" evidence="1">
    <location>
        <begin position="253"/>
        <end position="267"/>
    </location>
</feature>
<reference evidence="2" key="1">
    <citation type="submission" date="2021-02" db="EMBL/GenBank/DDBJ databases">
        <title>Comparative genomics reveals that relaxation of natural selection precedes convergent phenotypic evolution of cavefish.</title>
        <authorList>
            <person name="Peng Z."/>
        </authorList>
    </citation>
    <scope>NUCLEOTIDE SEQUENCE</scope>
    <source>
        <tissue evidence="2">Muscle</tissue>
    </source>
</reference>
<feature type="region of interest" description="Disordered" evidence="1">
    <location>
        <begin position="210"/>
        <end position="312"/>
    </location>
</feature>
<accession>A0A9W7WZ54</accession>
<organism evidence="2 3">
    <name type="scientific">Triplophysa rosa</name>
    <name type="common">Cave loach</name>
    <dbReference type="NCBI Taxonomy" id="992332"/>
    <lineage>
        <taxon>Eukaryota</taxon>
        <taxon>Metazoa</taxon>
        <taxon>Chordata</taxon>
        <taxon>Craniata</taxon>
        <taxon>Vertebrata</taxon>
        <taxon>Euteleostomi</taxon>
        <taxon>Actinopterygii</taxon>
        <taxon>Neopterygii</taxon>
        <taxon>Teleostei</taxon>
        <taxon>Ostariophysi</taxon>
        <taxon>Cypriniformes</taxon>
        <taxon>Nemacheilidae</taxon>
        <taxon>Triplophysa</taxon>
    </lineage>
</organism>
<gene>
    <name evidence="2" type="ORF">IRJ41_009861</name>
</gene>
<evidence type="ECO:0000313" key="3">
    <source>
        <dbReference type="Proteomes" id="UP001059041"/>
    </source>
</evidence>
<dbReference type="AlphaFoldDB" id="A0A9W7WZ54"/>
<keyword evidence="3" id="KW-1185">Reference proteome</keyword>
<evidence type="ECO:0000313" key="2">
    <source>
        <dbReference type="EMBL" id="KAI7811058.1"/>
    </source>
</evidence>
<dbReference type="Proteomes" id="UP001059041">
    <property type="component" value="Linkage Group LG4"/>
</dbReference>
<name>A0A9W7WZ54_TRIRA</name>
<feature type="compositionally biased region" description="Polar residues" evidence="1">
    <location>
        <begin position="152"/>
        <end position="170"/>
    </location>
</feature>
<sequence>MDGCTSSEGRDISNLTITYPDDITSETAKKKFKTKLIKESPETLKADFMQINDRTIKADLLFYTDHPNAWHSALCSAYKDFNMCGNKAMRQLYLDTTPKFNINLYHNGTIMIQGSEYRLEQFEKDFASLKVLAEKEKSSLPPTTATDEEMTSLPQTQKAPPSPHTPRSNVSIQRIQECLSQLETEITEFKESRLQEADTSQQLREEMKALKEHQNTRRSSHRSHNLATAKSGPIREQTTTPQQTETQPSTSQLCISQPTNMGSSTHQPKVPDRTSQPLSPSQQSTYAEMVKGKQHTGSTDITEPRLLSPDAR</sequence>
<feature type="region of interest" description="Disordered" evidence="1">
    <location>
        <begin position="135"/>
        <end position="170"/>
    </location>
</feature>
<comment type="caution">
    <text evidence="2">The sequence shown here is derived from an EMBL/GenBank/DDBJ whole genome shotgun (WGS) entry which is preliminary data.</text>
</comment>
<evidence type="ECO:0000256" key="1">
    <source>
        <dbReference type="SAM" id="MobiDB-lite"/>
    </source>
</evidence>